<proteinExistence type="inferred from homology"/>
<dbReference type="AlphaFoldDB" id="F2Q916"/>
<name>F2Q916_SALET</name>
<protein>
    <submittedName>
        <fullName evidence="5">Putative nucleotide binding protein</fullName>
    </submittedName>
</protein>
<dbReference type="SUPFAM" id="SSF52540">
    <property type="entry name" value="P-loop containing nucleoside triphosphate hydrolases"/>
    <property type="match status" value="1"/>
</dbReference>
<keyword evidence="2" id="KW-0547">Nucleotide-binding</keyword>
<dbReference type="Pfam" id="PF00437">
    <property type="entry name" value="T2SSE"/>
    <property type="match status" value="1"/>
</dbReference>
<evidence type="ECO:0000256" key="1">
    <source>
        <dbReference type="ARBA" id="ARBA00006611"/>
    </source>
</evidence>
<dbReference type="GO" id="GO:0005524">
    <property type="term" value="F:ATP binding"/>
    <property type="evidence" value="ECO:0007669"/>
    <property type="project" value="UniProtKB-KW"/>
</dbReference>
<organism evidence="5">
    <name type="scientific">Salmonella enterica I</name>
    <dbReference type="NCBI Taxonomy" id="59201"/>
    <lineage>
        <taxon>Bacteria</taxon>
        <taxon>Pseudomonadati</taxon>
        <taxon>Pseudomonadota</taxon>
        <taxon>Gammaproteobacteria</taxon>
        <taxon>Enterobacterales</taxon>
        <taxon>Enterobacteriaceae</taxon>
        <taxon>Salmonella</taxon>
    </lineage>
</organism>
<dbReference type="Gene3D" id="3.40.50.300">
    <property type="entry name" value="P-loop containing nucleotide triphosphate hydrolases"/>
    <property type="match status" value="1"/>
</dbReference>
<dbReference type="EMBL" id="FN298496">
    <property type="protein sequence ID" value="CAX68112.1"/>
    <property type="molecule type" value="Genomic_DNA"/>
</dbReference>
<evidence type="ECO:0000259" key="4">
    <source>
        <dbReference type="Pfam" id="PF00437"/>
    </source>
</evidence>
<dbReference type="InterPro" id="IPR027417">
    <property type="entry name" value="P-loop_NTPase"/>
</dbReference>
<dbReference type="Gene3D" id="3.30.450.90">
    <property type="match status" value="1"/>
</dbReference>
<dbReference type="PANTHER" id="PTHR30258:SF2">
    <property type="entry name" value="COMG OPERON PROTEIN 1"/>
    <property type="match status" value="1"/>
</dbReference>
<feature type="domain" description="Bacterial type II secretion system protein E" evidence="4">
    <location>
        <begin position="99"/>
        <end position="448"/>
    </location>
</feature>
<dbReference type="InterPro" id="IPR001482">
    <property type="entry name" value="T2SS/T4SS_dom"/>
</dbReference>
<dbReference type="GO" id="GO:0016887">
    <property type="term" value="F:ATP hydrolysis activity"/>
    <property type="evidence" value="ECO:0007669"/>
    <property type="project" value="TreeGrafter"/>
</dbReference>
<keyword evidence="3" id="KW-0067">ATP-binding</keyword>
<evidence type="ECO:0000313" key="5">
    <source>
        <dbReference type="EMBL" id="CAX68112.1"/>
    </source>
</evidence>
<evidence type="ECO:0000256" key="3">
    <source>
        <dbReference type="ARBA" id="ARBA00022840"/>
    </source>
</evidence>
<sequence length="513" mass="56784">MNMQVSPDIDEFVFAEQRDGRVLLVIDKNRRADAGIQRWVMDQKKKWPQATTEFVSLGELKTRREQGQAHTGELAPVTGEHTALWSDTQKKAIAYLALARRMSASDIHITVMRAAGIAVIEMRIHGELEVIDELTDREGDALVSTLFSSMCDVRIPPLFNDGDMQAGRISAEFARAAGLFGARYQHMPTVDGVYVVLRTIVDDSDRVPTLEQQGFLPEQITVIHQMLRRAQGLVLLTGPTGSGKSTTLRVFSSLWLARTRYRKRMLTVENPPEGRIAGAIQTPVIDGNWDRSNAAVLRADPDAILLGEMQEINALMAAVHAANTGHIVFDTLHSNSATGSLPRMEVMGADRRLIADAELVIGLISQRLVPELCPHCSIPWAQKAPQLPAEERAYLEKYCTVPGVCSPENLRFHNPEGCEHCCRTLELTGRVVSRGVTGRTAIAEVIRPDARFMALWLDHGTAAARQHWLNTGGVSRCTHLLHRLNAGRVDPLIADEIVPLDEDELLAREVPHV</sequence>
<accession>F2Q916</accession>
<gene>
    <name evidence="5" type="primary">pilQ</name>
    <name evidence="5" type="ORF">CTnscr_084</name>
</gene>
<evidence type="ECO:0000256" key="2">
    <source>
        <dbReference type="ARBA" id="ARBA00022741"/>
    </source>
</evidence>
<dbReference type="PANTHER" id="PTHR30258">
    <property type="entry name" value="TYPE II SECRETION SYSTEM PROTEIN GSPE-RELATED"/>
    <property type="match status" value="1"/>
</dbReference>
<reference evidence="5" key="1">
    <citation type="submission" date="2009-04" db="EMBL/GenBank/DDBJ databases">
        <title>Novel enterobacterial integrative and conjugative elements (ICEs), including a mobilisable relateive of SPI-7.</title>
        <authorList>
            <person name="Seth-Smith H.M."/>
        </authorList>
    </citation>
    <scope>NUCLEOTIDE SEQUENCE</scope>
    <source>
        <strain evidence="5">5494-57</strain>
    </source>
</reference>
<dbReference type="GO" id="GO:0005886">
    <property type="term" value="C:plasma membrane"/>
    <property type="evidence" value="ECO:0007669"/>
    <property type="project" value="TreeGrafter"/>
</dbReference>
<comment type="similarity">
    <text evidence="1">Belongs to the GSP E family.</text>
</comment>